<evidence type="ECO:0000256" key="12">
    <source>
        <dbReference type="ARBA" id="ARBA00023242"/>
    </source>
</evidence>
<feature type="region of interest" description="Disordered" evidence="14">
    <location>
        <begin position="108"/>
        <end position="151"/>
    </location>
</feature>
<evidence type="ECO:0000259" key="17">
    <source>
        <dbReference type="PROSITE" id="PS51194"/>
    </source>
</evidence>
<feature type="compositionally biased region" description="Polar residues" evidence="14">
    <location>
        <begin position="1459"/>
        <end position="1470"/>
    </location>
</feature>
<feature type="compositionally biased region" description="Polar residues" evidence="14">
    <location>
        <begin position="43"/>
        <end position="71"/>
    </location>
</feature>
<feature type="domain" description="Chromo" evidence="15">
    <location>
        <begin position="308"/>
        <end position="376"/>
    </location>
</feature>
<dbReference type="GO" id="GO:0003682">
    <property type="term" value="F:chromatin binding"/>
    <property type="evidence" value="ECO:0007669"/>
    <property type="project" value="TreeGrafter"/>
</dbReference>
<evidence type="ECO:0000256" key="6">
    <source>
        <dbReference type="ARBA" id="ARBA00022806"/>
    </source>
</evidence>
<protein>
    <submittedName>
        <fullName evidence="18">Transcriptional regulator</fullName>
    </submittedName>
</protein>
<dbReference type="InterPro" id="IPR027417">
    <property type="entry name" value="P-loop_NTPase"/>
</dbReference>
<evidence type="ECO:0000259" key="16">
    <source>
        <dbReference type="PROSITE" id="PS51192"/>
    </source>
</evidence>
<evidence type="ECO:0000256" key="13">
    <source>
        <dbReference type="ARBA" id="ARBA00049360"/>
    </source>
</evidence>
<dbReference type="InterPro" id="IPR000330">
    <property type="entry name" value="SNF2_N"/>
</dbReference>
<evidence type="ECO:0000256" key="3">
    <source>
        <dbReference type="ARBA" id="ARBA00022737"/>
    </source>
</evidence>
<feature type="region of interest" description="Disordered" evidence="14">
    <location>
        <begin position="1108"/>
        <end position="1137"/>
    </location>
</feature>
<feature type="region of interest" description="Disordered" evidence="14">
    <location>
        <begin position="1650"/>
        <end position="1753"/>
    </location>
</feature>
<keyword evidence="19" id="KW-1185">Reference proteome</keyword>
<dbReference type="Pfam" id="PF18375">
    <property type="entry name" value="CDH1_2_SANT_HL1"/>
    <property type="match status" value="1"/>
</dbReference>
<reference evidence="18" key="4">
    <citation type="journal article" date="2022" name="PLoS Pathog.">
        <title>Chromosome-level genome of Schistosoma haematobium underpins genome-wide explorations of molecular variation.</title>
        <authorList>
            <person name="Stroehlein A.J."/>
            <person name="Korhonen P.K."/>
            <person name="Lee V.V."/>
            <person name="Ralph S.A."/>
            <person name="Mentink-Kane M."/>
            <person name="You H."/>
            <person name="McManus D.P."/>
            <person name="Tchuente L.T."/>
            <person name="Stothard J.R."/>
            <person name="Kaur P."/>
            <person name="Dudchenko O."/>
            <person name="Aiden E.L."/>
            <person name="Yang B."/>
            <person name="Yang H."/>
            <person name="Emery A.M."/>
            <person name="Webster B.L."/>
            <person name="Brindley P.J."/>
            <person name="Rollinson D."/>
            <person name="Chang B.C.H."/>
            <person name="Gasser R.B."/>
            <person name="Young N.D."/>
        </authorList>
    </citation>
    <scope>NUCLEOTIDE SEQUENCE</scope>
</reference>
<dbReference type="Pfam" id="PF23588">
    <property type="entry name" value="HTH_CHD1_Hrp3"/>
    <property type="match status" value="1"/>
</dbReference>
<keyword evidence="5" id="KW-0378">Hydrolase</keyword>
<dbReference type="GO" id="GO:0042393">
    <property type="term" value="F:histone binding"/>
    <property type="evidence" value="ECO:0007669"/>
    <property type="project" value="TreeGrafter"/>
</dbReference>
<dbReference type="SUPFAM" id="SSF52540">
    <property type="entry name" value="P-loop containing nucleoside triphosphate hydrolases"/>
    <property type="match status" value="2"/>
</dbReference>
<keyword evidence="4" id="KW-0547">Nucleotide-binding</keyword>
<dbReference type="RefSeq" id="XP_035589244.2">
    <property type="nucleotide sequence ID" value="XM_035730077.2"/>
</dbReference>
<evidence type="ECO:0000256" key="14">
    <source>
        <dbReference type="SAM" id="MobiDB-lite"/>
    </source>
</evidence>
<dbReference type="CDD" id="cd18659">
    <property type="entry name" value="CD2_tandem"/>
    <property type="match status" value="1"/>
</dbReference>
<feature type="compositionally biased region" description="Polar residues" evidence="14">
    <location>
        <begin position="1335"/>
        <end position="1344"/>
    </location>
</feature>
<evidence type="ECO:0000256" key="10">
    <source>
        <dbReference type="ARBA" id="ARBA00023125"/>
    </source>
</evidence>
<dbReference type="CTD" id="24588560"/>
<feature type="compositionally biased region" description="Basic and acidic residues" evidence="14">
    <location>
        <begin position="1688"/>
        <end position="1697"/>
    </location>
</feature>
<dbReference type="GO" id="GO:0003677">
    <property type="term" value="F:DNA binding"/>
    <property type="evidence" value="ECO:0007669"/>
    <property type="project" value="UniProtKB-KW"/>
</dbReference>
<feature type="compositionally biased region" description="Basic residues" evidence="14">
    <location>
        <begin position="1430"/>
        <end position="1440"/>
    </location>
</feature>
<dbReference type="SMART" id="SM01176">
    <property type="entry name" value="DUF4208"/>
    <property type="match status" value="1"/>
</dbReference>
<feature type="compositionally biased region" description="Low complexity" evidence="14">
    <location>
        <begin position="1736"/>
        <end position="1753"/>
    </location>
</feature>
<comment type="catalytic activity">
    <reaction evidence="13">
        <text>ATP + H2O = ADP + phosphate + H(+)</text>
        <dbReference type="Rhea" id="RHEA:13065"/>
        <dbReference type="ChEBI" id="CHEBI:15377"/>
        <dbReference type="ChEBI" id="CHEBI:15378"/>
        <dbReference type="ChEBI" id="CHEBI:30616"/>
        <dbReference type="ChEBI" id="CHEBI:43474"/>
        <dbReference type="ChEBI" id="CHEBI:456216"/>
    </reaction>
</comment>
<dbReference type="InterPro" id="IPR049730">
    <property type="entry name" value="SNF2/RAD54-like_C"/>
</dbReference>
<dbReference type="Gene3D" id="2.40.50.40">
    <property type="match status" value="2"/>
</dbReference>
<dbReference type="Pfam" id="PF13907">
    <property type="entry name" value="CHD1-like_C"/>
    <property type="match status" value="1"/>
</dbReference>
<dbReference type="Pfam" id="PF00271">
    <property type="entry name" value="Helicase_C"/>
    <property type="match status" value="1"/>
</dbReference>
<evidence type="ECO:0000313" key="19">
    <source>
        <dbReference type="Proteomes" id="UP000471633"/>
    </source>
</evidence>
<keyword evidence="10" id="KW-0238">DNA-binding</keyword>
<dbReference type="GO" id="GO:0004386">
    <property type="term" value="F:helicase activity"/>
    <property type="evidence" value="ECO:0007669"/>
    <property type="project" value="UniProtKB-KW"/>
</dbReference>
<feature type="compositionally biased region" description="Low complexity" evidence="14">
    <location>
        <begin position="1698"/>
        <end position="1709"/>
    </location>
</feature>
<dbReference type="CDD" id="cd18793">
    <property type="entry name" value="SF2_C_SNF"/>
    <property type="match status" value="1"/>
</dbReference>
<keyword evidence="12" id="KW-0539">Nucleus</keyword>
<dbReference type="InterPro" id="IPR040793">
    <property type="entry name" value="CDH1_2_SANT_HL1"/>
</dbReference>
<dbReference type="Gene3D" id="1.10.10.60">
    <property type="entry name" value="Homeodomain-like"/>
    <property type="match status" value="1"/>
</dbReference>
<evidence type="ECO:0000259" key="15">
    <source>
        <dbReference type="PROSITE" id="PS50013"/>
    </source>
</evidence>
<dbReference type="SUPFAM" id="SSF54160">
    <property type="entry name" value="Chromo domain-like"/>
    <property type="match status" value="2"/>
</dbReference>
<reference evidence="18" key="2">
    <citation type="journal article" date="2019" name="Gigascience">
        <title>High-quality Schistosoma haematobium genome achieved by single-molecule and long-range sequencing.</title>
        <authorList>
            <person name="Stroehlein A.J."/>
            <person name="Korhonen P.K."/>
            <person name="Chong T.M."/>
            <person name="Lim Y.L."/>
            <person name="Chan K.G."/>
            <person name="Webster B."/>
            <person name="Rollinson D."/>
            <person name="Brindley P.J."/>
            <person name="Gasser R.B."/>
            <person name="Young N.D."/>
        </authorList>
    </citation>
    <scope>NUCLEOTIDE SEQUENCE</scope>
</reference>
<feature type="region of interest" description="Disordered" evidence="14">
    <location>
        <begin position="1581"/>
        <end position="1638"/>
    </location>
</feature>
<dbReference type="InterPro" id="IPR038718">
    <property type="entry name" value="SNF2-like_sf"/>
</dbReference>
<organism evidence="18 19">
    <name type="scientific">Schistosoma haematobium</name>
    <name type="common">Blood fluke</name>
    <dbReference type="NCBI Taxonomy" id="6185"/>
    <lineage>
        <taxon>Eukaryota</taxon>
        <taxon>Metazoa</taxon>
        <taxon>Spiralia</taxon>
        <taxon>Lophotrochozoa</taxon>
        <taxon>Platyhelminthes</taxon>
        <taxon>Trematoda</taxon>
        <taxon>Digenea</taxon>
        <taxon>Strigeidida</taxon>
        <taxon>Schistosomatoidea</taxon>
        <taxon>Schistosomatidae</taxon>
        <taxon>Schistosoma</taxon>
    </lineage>
</organism>
<keyword evidence="11" id="KW-0804">Transcription</keyword>
<reference evidence="18" key="3">
    <citation type="submission" date="2021-06" db="EMBL/GenBank/DDBJ databases">
        <title>Chromosome-level genome assembly for S. haematobium.</title>
        <authorList>
            <person name="Stroehlein A.J."/>
        </authorList>
    </citation>
    <scope>NUCLEOTIDE SEQUENCE</scope>
</reference>
<dbReference type="GO" id="GO:0016887">
    <property type="term" value="F:ATP hydrolysis activity"/>
    <property type="evidence" value="ECO:0007669"/>
    <property type="project" value="TreeGrafter"/>
</dbReference>
<dbReference type="InterPro" id="IPR023779">
    <property type="entry name" value="Chromodomain_CS"/>
</dbReference>
<dbReference type="InterPro" id="IPR001650">
    <property type="entry name" value="Helicase_C-like"/>
</dbReference>
<dbReference type="InterPro" id="IPR056302">
    <property type="entry name" value="CHD1-2/Hrp3_HTH"/>
</dbReference>
<dbReference type="PROSITE" id="PS00598">
    <property type="entry name" value="CHROMO_1"/>
    <property type="match status" value="2"/>
</dbReference>
<dbReference type="InterPro" id="IPR016197">
    <property type="entry name" value="Chromo-like_dom_sf"/>
</dbReference>
<dbReference type="Pfam" id="PF00176">
    <property type="entry name" value="SNF2-rel_dom"/>
    <property type="match status" value="1"/>
</dbReference>
<dbReference type="GO" id="GO:0005634">
    <property type="term" value="C:nucleus"/>
    <property type="evidence" value="ECO:0007669"/>
    <property type="project" value="UniProtKB-SubCell"/>
</dbReference>
<keyword evidence="3" id="KW-0677">Repeat</keyword>
<dbReference type="InterPro" id="IPR025260">
    <property type="entry name" value="CHD1-like_C"/>
</dbReference>
<reference evidence="18" key="1">
    <citation type="journal article" date="2012" name="Nat. Genet.">
        <title>Whole-genome sequence of Schistosoma haematobium.</title>
        <authorList>
            <person name="Young N.D."/>
            <person name="Jex A.R."/>
            <person name="Li B."/>
            <person name="Liu S."/>
            <person name="Yang L."/>
            <person name="Xiong Z."/>
            <person name="Li Y."/>
            <person name="Cantacessi C."/>
            <person name="Hall R.S."/>
            <person name="Xu X."/>
            <person name="Chen F."/>
            <person name="Wu X."/>
            <person name="Zerlotini A."/>
            <person name="Oliveira G."/>
            <person name="Hofmann A."/>
            <person name="Zhang G."/>
            <person name="Fang X."/>
            <person name="Kang Y."/>
            <person name="Campbell B.E."/>
            <person name="Loukas A."/>
            <person name="Ranganathan S."/>
            <person name="Rollinson D."/>
            <person name="Rinaldi G."/>
            <person name="Brindley P.J."/>
            <person name="Yang H."/>
            <person name="Wang J."/>
            <person name="Wang J."/>
            <person name="Gasser R.B."/>
        </authorList>
    </citation>
    <scope>NUCLEOTIDE SEQUENCE</scope>
</reference>
<evidence type="ECO:0000256" key="11">
    <source>
        <dbReference type="ARBA" id="ARBA00023163"/>
    </source>
</evidence>
<accession>A0A922LFS4</accession>
<feature type="domain" description="Chromo" evidence="15">
    <location>
        <begin position="404"/>
        <end position="466"/>
    </location>
</feature>
<keyword evidence="6" id="KW-0347">Helicase</keyword>
<dbReference type="InterPro" id="IPR023780">
    <property type="entry name" value="Chromo_domain"/>
</dbReference>
<feature type="compositionally biased region" description="Basic and acidic residues" evidence="14">
    <location>
        <begin position="1441"/>
        <end position="1451"/>
    </location>
</feature>
<dbReference type="PANTHER" id="PTHR45623:SF14">
    <property type="entry name" value="CHROMODOMAIN-HELICASE-DNA-BINDING PROTEIN 1"/>
    <property type="match status" value="1"/>
</dbReference>
<feature type="compositionally biased region" description="Polar residues" evidence="14">
    <location>
        <begin position="132"/>
        <end position="143"/>
    </location>
</feature>
<feature type="region of interest" description="Disordered" evidence="14">
    <location>
        <begin position="1335"/>
        <end position="1470"/>
    </location>
</feature>
<evidence type="ECO:0000256" key="5">
    <source>
        <dbReference type="ARBA" id="ARBA00022801"/>
    </source>
</evidence>
<dbReference type="SMART" id="SM00490">
    <property type="entry name" value="HELICc"/>
    <property type="match status" value="1"/>
</dbReference>
<feature type="compositionally biased region" description="Basic and acidic residues" evidence="14">
    <location>
        <begin position="1651"/>
        <end position="1662"/>
    </location>
</feature>
<dbReference type="PROSITE" id="PS50013">
    <property type="entry name" value="CHROMO_2"/>
    <property type="match status" value="2"/>
</dbReference>
<feature type="region of interest" description="Disordered" evidence="14">
    <location>
        <begin position="1813"/>
        <end position="1847"/>
    </location>
</feature>
<evidence type="ECO:0000256" key="7">
    <source>
        <dbReference type="ARBA" id="ARBA00022840"/>
    </source>
</evidence>
<feature type="compositionally biased region" description="Basic and acidic residues" evidence="14">
    <location>
        <begin position="108"/>
        <end position="125"/>
    </location>
</feature>
<proteinExistence type="inferred from homology"/>
<keyword evidence="8" id="KW-0156">Chromatin regulator</keyword>
<dbReference type="GO" id="GO:0034728">
    <property type="term" value="P:nucleosome organization"/>
    <property type="evidence" value="ECO:0007669"/>
    <property type="project" value="TreeGrafter"/>
</dbReference>
<evidence type="ECO:0000256" key="8">
    <source>
        <dbReference type="ARBA" id="ARBA00022853"/>
    </source>
</evidence>
<dbReference type="EMBL" id="AMPZ03000005">
    <property type="protein sequence ID" value="KAH9582691.1"/>
    <property type="molecule type" value="Genomic_DNA"/>
</dbReference>
<dbReference type="Gene3D" id="3.40.50.10810">
    <property type="entry name" value="Tandem AAA-ATPase domain"/>
    <property type="match status" value="1"/>
</dbReference>
<feature type="compositionally biased region" description="Low complexity" evidence="14">
    <location>
        <begin position="1619"/>
        <end position="1635"/>
    </location>
</feature>
<dbReference type="Gene3D" id="3.40.50.300">
    <property type="entry name" value="P-loop containing nucleotide triphosphate hydrolases"/>
    <property type="match status" value="1"/>
</dbReference>
<dbReference type="PROSITE" id="PS51194">
    <property type="entry name" value="HELICASE_CTER"/>
    <property type="match status" value="1"/>
</dbReference>
<feature type="region of interest" description="Disordered" evidence="14">
    <location>
        <begin position="43"/>
        <end position="81"/>
    </location>
</feature>
<evidence type="ECO:0000256" key="4">
    <source>
        <dbReference type="ARBA" id="ARBA00022741"/>
    </source>
</evidence>
<dbReference type="GeneID" id="24588560"/>
<feature type="compositionally biased region" description="Polar residues" evidence="14">
    <location>
        <begin position="1605"/>
        <end position="1617"/>
    </location>
</feature>
<evidence type="ECO:0000256" key="9">
    <source>
        <dbReference type="ARBA" id="ARBA00023015"/>
    </source>
</evidence>
<dbReference type="SMART" id="SM00487">
    <property type="entry name" value="DEXDc"/>
    <property type="match status" value="1"/>
</dbReference>
<comment type="similarity">
    <text evidence="2">Belongs to the SNF2/RAD54 helicase family.</text>
</comment>
<evidence type="ECO:0000256" key="1">
    <source>
        <dbReference type="ARBA" id="ARBA00004123"/>
    </source>
</evidence>
<dbReference type="GO" id="GO:0005524">
    <property type="term" value="F:ATP binding"/>
    <property type="evidence" value="ECO:0007669"/>
    <property type="project" value="UniProtKB-KW"/>
</dbReference>
<keyword evidence="7" id="KW-0067">ATP-binding</keyword>
<dbReference type="Proteomes" id="UP000471633">
    <property type="component" value="Unassembled WGS sequence"/>
</dbReference>
<feature type="region of interest" description="Disordered" evidence="14">
    <location>
        <begin position="176"/>
        <end position="195"/>
    </location>
</feature>
<comment type="subcellular location">
    <subcellularLocation>
        <location evidence="1">Nucleus</location>
    </subcellularLocation>
</comment>
<feature type="non-terminal residue" evidence="18">
    <location>
        <position position="1"/>
    </location>
</feature>
<dbReference type="PROSITE" id="PS51192">
    <property type="entry name" value="HELICASE_ATP_BIND_1"/>
    <property type="match status" value="1"/>
</dbReference>
<dbReference type="Pfam" id="PF00385">
    <property type="entry name" value="Chromo"/>
    <property type="match status" value="2"/>
</dbReference>
<dbReference type="GO" id="GO:0000785">
    <property type="term" value="C:chromatin"/>
    <property type="evidence" value="ECO:0007669"/>
    <property type="project" value="TreeGrafter"/>
</dbReference>
<feature type="domain" description="Helicase ATP-binding" evidence="16">
    <location>
        <begin position="507"/>
        <end position="682"/>
    </location>
</feature>
<keyword evidence="9" id="KW-0805">Transcription regulation</keyword>
<feature type="compositionally biased region" description="Polar residues" evidence="14">
    <location>
        <begin position="1668"/>
        <end position="1687"/>
    </location>
</feature>
<feature type="domain" description="Helicase C-terminal" evidence="17">
    <location>
        <begin position="821"/>
        <end position="972"/>
    </location>
</feature>
<sequence length="1847" mass="212352">LLFNQSEASTTGSHLSLSICVQPLLPVMVDELHVLKKRIRTLSESSRSDGSISHTDQSESSPQEDTVLSNSPPQPVRSRKQNIRELREEFEDYPELYGIRRSARSRKEPLRFKASEKDTPDALFREKRRNRFPSSSDSNNVTDSETDDWNDNISTRHRTVRTRGNRVNYKSAFVDDSFDESNDEPSERSSSSIFKSINQRTSYGTVPILNQQTCFQKPRGPLVRKPYAPVLASRNSKSFIKSEDDNNLDQIGVNEQYSEEDEDGVSGEVNREIEWGVDDEEVDVIEEILTHAIRRKGATGNPTTLYNTQLEKDLNAGFNPKQEDGELQFLIKWRNWSHIHSTWETESSLRNPDRGAPVAGMKKFYAYQAIMREKSERLQYVEREELETVAYEEERDEQLLQDKMNVERIVAHSRDPETNTFDYLIKWFRLDYRFCTWESGKVIHLLYESAVQAYETRCNSTTLPNRKCEVLYTRPKFLPLMEQPSYLGRSKELRLRDYQLEGINWLIRAWTRRNSVILADEMGLGKTIQTIGFLSYLFNEHQVYGPFLIVVPLSTISSWQKELQTWAPEMNTIIYTGDHVSRQLIREHEWSTGASNNRRHQSLKFNVCVTTYEILLKDKGWLSQVNWAFLGVDEAHRLKNDSSQLYKTLKTFETNTRLLVTGTPLQNTMKELWALLHFIMPDCFPDWEEFEQTYSVSPDDPANKMNNEAFHNLHKTLKPFLLRRVKKDVESSLPEKIEQILRVDMTKEQANIYRLILARNYDGLLKVTRGHKASFINIVMELKKCCNHAHLIAPPSEVDQQYLTKEDRLRLFLKGSGKGTLLDKLLQRLKSKGHRVLIFSQMVRMLDLIADYLSLRGWGFQRLDGSIRGEVRKQALDHFNCEGSTDFCFLLSTRAGGLGINLATADTVIIFDSDWNPQNDLQAQARAHRIGQTKQVSVYRFVTRESVEEKIIESATRKMVLDHLVIQRMDSAGIRSGRRGDTAKGHLLTEILRYGAEGLFKQADEDATELEVDIDDILNRAETRDTEATVESNPANALLSSFKVVNLDALEEDTDIKNGNDSLNSSINAGCEKTWDQIIPSEFRGQVKAEQDRKTLVELELGPRRRRPVKTFQAGLNSNQSSSETSETEENDKVLPTQLTEKEIRALVRAIRHFARPLERIDAIAADAELPDHSESELREVVDAVLKGCRTAMEAASINSNEESQKQATGGKGPVFQYGRVSVAARPLLQSLEYLETLHLCLPSTSKEARMSYELPFSPKLVAWSCNWDNTDDVRLLAGVYEHGYDNWETIKLDADLGLGSKLLPVSQTERPQANHLRSRVDYLLKMLAKCHSSVSKNTEQQMVTKKRRKDDRESNKSNQKAKAITSKANVKHTNKQISTLINSMPKSAEFVETDDSSSESDCNKNNDDKQEENDIDNDNTSNQLLKNTKQSRKSTNKSKIKSEKKDKYISELKPPTLQPLSSNHQENLSNVPTMLFTKKEEDEFRNMQGPIFVKCKKKFVPIKKHFKELEDLERTDEQNPVKLANVVLQIGDHIHSIVDVYPDKEKRHAWKNYLWEFVHIFSKNSTEELRHIYRHAVKRRLKEQRKKTNDTDFNFSPKHKDSLRNSNSSIDYSEMTSNRHSSNRDYYSNNNDNNTGNAALFRRYHTNRLSSHDRNDRHEQHSGYSHGGQNKYYNNSDNDWPSSITSSHKEFNRDRNNNSSRFDNAFNRPPGQSNIKHHKDSGSFTSQMYSPRVPSSHYHQQQQHNSSSYSSVHHPWTNYSSSDDMINSSPKMETYKYTSHYPPVLSSSTSSCMPESIISTTITTKAPSYFSSMGQCLPPPPPLPPLLQQHTTSQLSRDPRLSSSRR</sequence>
<gene>
    <name evidence="18" type="primary">CHD1_2</name>
    <name evidence="18" type="ORF">MS3_00010897</name>
</gene>
<name>A0A922LFS4_SCHHA</name>
<dbReference type="KEGG" id="shx:MS3_00010897"/>
<dbReference type="SMART" id="SM00298">
    <property type="entry name" value="CHROMO"/>
    <property type="match status" value="2"/>
</dbReference>
<dbReference type="FunFam" id="3.40.50.10810:FF:000005">
    <property type="entry name" value="Photoperiod-independent early flowering 1"/>
    <property type="match status" value="1"/>
</dbReference>
<comment type="caution">
    <text evidence="18">The sequence shown here is derived from an EMBL/GenBank/DDBJ whole genome shotgun (WGS) entry which is preliminary data.</text>
</comment>
<dbReference type="PANTHER" id="PTHR45623">
    <property type="entry name" value="CHROMODOMAIN-HELICASE-DNA-BINDING PROTEIN 3-RELATED-RELATED"/>
    <property type="match status" value="1"/>
</dbReference>
<dbReference type="GO" id="GO:0140658">
    <property type="term" value="F:ATP-dependent chromatin remodeler activity"/>
    <property type="evidence" value="ECO:0007669"/>
    <property type="project" value="TreeGrafter"/>
</dbReference>
<feature type="compositionally biased region" description="Polar residues" evidence="14">
    <location>
        <begin position="1376"/>
        <end position="1386"/>
    </location>
</feature>
<dbReference type="Gene3D" id="6.10.140.1440">
    <property type="match status" value="1"/>
</dbReference>
<dbReference type="InterPro" id="IPR000953">
    <property type="entry name" value="Chromo/chromo_shadow_dom"/>
</dbReference>
<evidence type="ECO:0000256" key="2">
    <source>
        <dbReference type="ARBA" id="ARBA00007025"/>
    </source>
</evidence>
<evidence type="ECO:0000313" key="18">
    <source>
        <dbReference type="EMBL" id="KAH9582691.1"/>
    </source>
</evidence>
<dbReference type="InterPro" id="IPR014001">
    <property type="entry name" value="Helicase_ATP-bd"/>
</dbReference>